<gene>
    <name evidence="2" type="ORF">TZ00_06665</name>
</gene>
<accession>A0ABR5CI03</accession>
<proteinExistence type="predicted"/>
<evidence type="ECO:0000256" key="1">
    <source>
        <dbReference type="SAM" id="Phobius"/>
    </source>
</evidence>
<dbReference type="EMBL" id="JYFC01000002">
    <property type="protein sequence ID" value="KJC65196.1"/>
    <property type="molecule type" value="Genomic_DNA"/>
</dbReference>
<keyword evidence="1" id="KW-1133">Transmembrane helix</keyword>
<organism evidence="2 3">
    <name type="scientific">Agreia bicolorata</name>
    <dbReference type="NCBI Taxonomy" id="110935"/>
    <lineage>
        <taxon>Bacteria</taxon>
        <taxon>Bacillati</taxon>
        <taxon>Actinomycetota</taxon>
        <taxon>Actinomycetes</taxon>
        <taxon>Micrococcales</taxon>
        <taxon>Microbacteriaceae</taxon>
        <taxon>Agreia</taxon>
    </lineage>
</organism>
<dbReference type="Proteomes" id="UP000032503">
    <property type="component" value="Unassembled WGS sequence"/>
</dbReference>
<name>A0ABR5CI03_9MICO</name>
<keyword evidence="1" id="KW-0472">Membrane</keyword>
<reference evidence="2 3" key="1">
    <citation type="journal article" date="2001" name="Int. J. Syst. Evol. Microbiol.">
        <title>Agreia bicolorata gen. nov., sp. nov., to accommodate actinobacteria isolated from narrow reed grass infected by the nematode Heteroanguina graminophila.</title>
        <authorList>
            <person name="Evtushenko L.I."/>
            <person name="Dorofeeva L.V."/>
            <person name="Dobrovolskaya T.G."/>
            <person name="Streshinskaya G.M."/>
            <person name="Subbotin S.A."/>
            <person name="Tiedje J.M."/>
        </authorList>
    </citation>
    <scope>NUCLEOTIDE SEQUENCE [LARGE SCALE GENOMIC DNA]</scope>
    <source>
        <strain evidence="2 3">VKM Ac-1804</strain>
    </source>
</reference>
<protein>
    <recommendedName>
        <fullName evidence="4">Haemolysin XhlA</fullName>
    </recommendedName>
</protein>
<feature type="transmembrane region" description="Helical" evidence="1">
    <location>
        <begin position="65"/>
        <end position="88"/>
    </location>
</feature>
<keyword evidence="3" id="KW-1185">Reference proteome</keyword>
<sequence length="90" mass="10129">MSYSIEQLRARTDEELIAEHDGHAVHTVVGTAYYMDELERRSRERATEASNRLAAETQELAKRTYWLTVMTTGLSVVAVMVAVVALFVGR</sequence>
<comment type="caution">
    <text evidence="2">The sequence shown here is derived from an EMBL/GenBank/DDBJ whole genome shotgun (WGS) entry which is preliminary data.</text>
</comment>
<evidence type="ECO:0000313" key="2">
    <source>
        <dbReference type="EMBL" id="KJC65196.1"/>
    </source>
</evidence>
<keyword evidence="1" id="KW-0812">Transmembrane</keyword>
<evidence type="ECO:0008006" key="4">
    <source>
        <dbReference type="Google" id="ProtNLM"/>
    </source>
</evidence>
<dbReference type="RefSeq" id="WP_044440123.1">
    <property type="nucleotide sequence ID" value="NZ_JYFC01000002.1"/>
</dbReference>
<evidence type="ECO:0000313" key="3">
    <source>
        <dbReference type="Proteomes" id="UP000032503"/>
    </source>
</evidence>